<reference evidence="3 4" key="1">
    <citation type="submission" date="2015-11" db="EMBL/GenBank/DDBJ databases">
        <title>Whole-Genome Sequence of Candidatus Oderbacter manganicum from the National Park Lower Oder Valley, Germany.</title>
        <authorList>
            <person name="Braun B."/>
            <person name="Liere K."/>
            <person name="Szewzyk U."/>
        </authorList>
    </citation>
    <scope>NUCLEOTIDE SEQUENCE [LARGE SCALE GENOMIC DNA]</scope>
    <source>
        <strain evidence="3 4">OTSz_A_272</strain>
    </source>
</reference>
<proteinExistence type="predicted"/>
<evidence type="ECO:0000313" key="4">
    <source>
        <dbReference type="Proteomes" id="UP000092498"/>
    </source>
</evidence>
<name>A0A1B1AMP7_9PROT</name>
<keyword evidence="1" id="KW-0472">Membrane</keyword>
<dbReference type="InterPro" id="IPR021255">
    <property type="entry name" value="DUF2807"/>
</dbReference>
<dbReference type="EMBL" id="CP013244">
    <property type="protein sequence ID" value="ANP47805.1"/>
    <property type="molecule type" value="Genomic_DNA"/>
</dbReference>
<evidence type="ECO:0000313" key="3">
    <source>
        <dbReference type="EMBL" id="ANP47805.1"/>
    </source>
</evidence>
<accession>A0A1B1AMP7</accession>
<keyword evidence="1" id="KW-1133">Transmembrane helix</keyword>
<keyword evidence="4" id="KW-1185">Reference proteome</keyword>
<dbReference type="Pfam" id="PF10988">
    <property type="entry name" value="DUF2807"/>
    <property type="match status" value="1"/>
</dbReference>
<dbReference type="Proteomes" id="UP000092498">
    <property type="component" value="Chromosome"/>
</dbReference>
<evidence type="ECO:0000259" key="2">
    <source>
        <dbReference type="Pfam" id="PF10988"/>
    </source>
</evidence>
<feature type="domain" description="Putative auto-transporter adhesin head GIN" evidence="2">
    <location>
        <begin position="240"/>
        <end position="326"/>
    </location>
</feature>
<sequence length="348" mass="34347">MDEIALTGARETWMERFVFVLAIAVAILFGLGAMFGGPNWSNFSIHVGDDDGGRGTAAIIATSPGSMPAEAFAGGDLRIRNVAAVVAIIPEDRQDYSVEIDNTAGVLPMPTVATDDGRVVIDGQLRGRVRGCGDAGSASVRGYGDGEFDAAELPRITIRTPRALQLDRSGAGSTDIGATQSLSLEVNGCSTTTVADVAGDLSMDIAGSGNVNTGAAQSLDADVAGSADVVTGAIASGAAIDLAGSGSVTMASLTGELNSDAAGSGVVTVRGGAITIASIDLAGSGDVSIAATVQDLNVSIVGSGSVDVTAPVVNIDAEIAGSGSVSAPAASGSVRQEVFGSGEVSVGQ</sequence>
<dbReference type="AlphaFoldDB" id="A0A1B1AMP7"/>
<protein>
    <recommendedName>
        <fullName evidence="2">Putative auto-transporter adhesin head GIN domain-containing protein</fullName>
    </recommendedName>
</protein>
<gene>
    <name evidence="3" type="ORF">ATE48_18840</name>
</gene>
<evidence type="ECO:0000256" key="1">
    <source>
        <dbReference type="SAM" id="Phobius"/>
    </source>
</evidence>
<organism evidence="3 4">
    <name type="scientific">Candidatus Viadribacter manganicus</name>
    <dbReference type="NCBI Taxonomy" id="1759059"/>
    <lineage>
        <taxon>Bacteria</taxon>
        <taxon>Pseudomonadati</taxon>
        <taxon>Pseudomonadota</taxon>
        <taxon>Alphaproteobacteria</taxon>
        <taxon>Hyphomonadales</taxon>
        <taxon>Hyphomonadaceae</taxon>
        <taxon>Candidatus Viadribacter</taxon>
    </lineage>
</organism>
<dbReference type="KEGG" id="cbot:ATE48_18840"/>
<feature type="transmembrane region" description="Helical" evidence="1">
    <location>
        <begin position="17"/>
        <end position="37"/>
    </location>
</feature>
<dbReference type="STRING" id="1759059.ATE48_18840"/>
<dbReference type="InParanoid" id="A0A1B1AMP7"/>
<dbReference type="Gene3D" id="2.160.20.120">
    <property type="match status" value="2"/>
</dbReference>
<keyword evidence="1" id="KW-0812">Transmembrane</keyword>